<sequence length="666" mass="74210">MNFHPGAHHIVASKLADAIRPVPPLPFRKWLPKNIVLVDGPKKGELWSELDAPYLGPIAEVLDVDHPSNLVSIRKSQQTGVSILGLAWSLYLAEIAPDNILYAVPGIDALQDVNGKKLQPMIEAWQDRSGKKIILPTVARSGSGSTTYEKRFVGGSLSLANANSVMDLSSNTSRYGVKDEVSKWQNSPNGDDPEVLFFGRFTAFRRLKLWKILELSTPELDSGDPLGDEPGHCRIDRSFRRSDQRFWNIKCPECGNEFVQTILGFVINKAHPHLSTYECPHCEHHVSEMERVPAVRAGRFIPTSEGHPGFHVDAFISLMMSYEAIAEEWLDRQNKGEEGAKGFTNLVGGLPYAMKGDAPDHKRLLERRESYHRGVVPADGLILTAGADVHHNNIMVETVAFGQDRQSWSVEVAYLDGPTDDINAGAWLKLDEYFRTPVRDAFGQDRRIEALGVDSGDGLRTTQVYSWCANRVGTHAIKGMQGRGVPAIGLPQKVSVRKSGKRQKVGAAKVWPVGTWTLKGELMGNLHKEIVRDDGRTIVPGGYCHFADWHDESYFKQLTAEYFQRKLVKGKPHEGWDKLRRENHWLDVRVYAMAMAELLGISKLTADGWASLRALWQPTEPIDLLSSVTAIIAAEPNAPTIVVAVPQQVPVEATNIEESRKAWKRR</sequence>
<dbReference type="AlphaFoldDB" id="A0AAJ6B1K9"/>
<dbReference type="GO" id="GO:0004519">
    <property type="term" value="F:endonuclease activity"/>
    <property type="evidence" value="ECO:0007669"/>
    <property type="project" value="InterPro"/>
</dbReference>
<reference evidence="3" key="1">
    <citation type="submission" date="2023-03" db="EMBL/GenBank/DDBJ databases">
        <title>Andean soil-derived lignocellulolytic bacterial consortium as a source of novel taxa and putative plastic-active enzymes.</title>
        <authorList>
            <person name="Diaz-Garcia L."/>
            <person name="Chuvochina M."/>
            <person name="Feuerriegel G."/>
            <person name="Bunk B."/>
            <person name="Sproer C."/>
            <person name="Streit W.R."/>
            <person name="Rodriguez L.M."/>
            <person name="Overmann J."/>
            <person name="Jimenez D.J."/>
        </authorList>
    </citation>
    <scope>NUCLEOTIDE SEQUENCE</scope>
    <source>
        <strain evidence="3">MAG 4196</strain>
    </source>
</reference>
<dbReference type="Proteomes" id="UP001217476">
    <property type="component" value="Chromosome"/>
</dbReference>
<dbReference type="InterPro" id="IPR046453">
    <property type="entry name" value="GpA_ATPase"/>
</dbReference>
<gene>
    <name evidence="3" type="ORF">P0Y65_20650</name>
</gene>
<name>A0AAJ6B1K9_9HYPH</name>
<organism evidence="3 4">
    <name type="scientific">Candidatus Devosia phytovorans</name>
    <dbReference type="NCBI Taxonomy" id="3121372"/>
    <lineage>
        <taxon>Bacteria</taxon>
        <taxon>Pseudomonadati</taxon>
        <taxon>Pseudomonadota</taxon>
        <taxon>Alphaproteobacteria</taxon>
        <taxon>Hyphomicrobiales</taxon>
        <taxon>Devosiaceae</taxon>
        <taxon>Devosia</taxon>
    </lineage>
</organism>
<dbReference type="Pfam" id="PF05876">
    <property type="entry name" value="GpA_ATPase"/>
    <property type="match status" value="1"/>
</dbReference>
<dbReference type="EMBL" id="CP119312">
    <property type="protein sequence ID" value="WEK04553.1"/>
    <property type="molecule type" value="Genomic_DNA"/>
</dbReference>
<evidence type="ECO:0000259" key="2">
    <source>
        <dbReference type="Pfam" id="PF20454"/>
    </source>
</evidence>
<protein>
    <submittedName>
        <fullName evidence="3">Phage terminase large subunit family protein</fullName>
    </submittedName>
</protein>
<proteinExistence type="predicted"/>
<feature type="domain" description="Terminase large subunit GpA endonuclease" evidence="2">
    <location>
        <begin position="307"/>
        <end position="602"/>
    </location>
</feature>
<dbReference type="GO" id="GO:0016887">
    <property type="term" value="F:ATP hydrolysis activity"/>
    <property type="evidence" value="ECO:0007669"/>
    <property type="project" value="InterPro"/>
</dbReference>
<evidence type="ECO:0000259" key="1">
    <source>
        <dbReference type="Pfam" id="PF05876"/>
    </source>
</evidence>
<evidence type="ECO:0000313" key="3">
    <source>
        <dbReference type="EMBL" id="WEK04553.1"/>
    </source>
</evidence>
<dbReference type="Pfam" id="PF20454">
    <property type="entry name" value="GpA_nuclease"/>
    <property type="match status" value="1"/>
</dbReference>
<dbReference type="InterPro" id="IPR046454">
    <property type="entry name" value="GpA_endonuclease"/>
</dbReference>
<accession>A0AAJ6B1K9</accession>
<feature type="domain" description="Phage terminase large subunit GpA ATPase" evidence="1">
    <location>
        <begin position="47"/>
        <end position="299"/>
    </location>
</feature>
<evidence type="ECO:0000313" key="4">
    <source>
        <dbReference type="Proteomes" id="UP001217476"/>
    </source>
</evidence>